<dbReference type="Pfam" id="PF20380">
    <property type="entry name" value="DUF6675"/>
    <property type="match status" value="1"/>
</dbReference>
<organism evidence="2 3">
    <name type="scientific">Leadbettera azotonutricia (strain ATCC BAA-888 / DSM 13862 / ZAS-9)</name>
    <name type="common">Treponema azotonutricium</name>
    <dbReference type="NCBI Taxonomy" id="545695"/>
    <lineage>
        <taxon>Bacteria</taxon>
        <taxon>Pseudomonadati</taxon>
        <taxon>Spirochaetota</taxon>
        <taxon>Spirochaetia</taxon>
        <taxon>Spirochaetales</taxon>
        <taxon>Breznakiellaceae</taxon>
        <taxon>Leadbettera</taxon>
    </lineage>
</organism>
<dbReference type="KEGG" id="taz:TREAZ_0696"/>
<dbReference type="InterPro" id="IPR046745">
    <property type="entry name" value="DUF6675"/>
</dbReference>
<dbReference type="AlphaFoldDB" id="F5YAT5"/>
<dbReference type="eggNOG" id="ENOG5031CNQ">
    <property type="taxonomic scope" value="Bacteria"/>
</dbReference>
<evidence type="ECO:0000256" key="1">
    <source>
        <dbReference type="SAM" id="SignalP"/>
    </source>
</evidence>
<reference evidence="2 3" key="2">
    <citation type="journal article" date="2011" name="ISME J.">
        <title>RNA-seq reveals cooperative metabolic interactions between two termite-gut spirochete species in co-culture.</title>
        <authorList>
            <person name="Rosenthal A.Z."/>
            <person name="Matson E.G."/>
            <person name="Eldar A."/>
            <person name="Leadbetter J.R."/>
        </authorList>
    </citation>
    <scope>NUCLEOTIDE SEQUENCE [LARGE SCALE GENOMIC DNA]</scope>
    <source>
        <strain evidence="3">ATCC BAA-888 / DSM 13862 / ZAS-9</strain>
    </source>
</reference>
<proteinExistence type="predicted"/>
<dbReference type="STRING" id="545695.TREAZ_0696"/>
<reference evidence="3" key="1">
    <citation type="submission" date="2009-12" db="EMBL/GenBank/DDBJ databases">
        <title>Complete sequence of Treponema azotonutricium strain ZAS-9.</title>
        <authorList>
            <person name="Tetu S.G."/>
            <person name="Matson E."/>
            <person name="Ren Q."/>
            <person name="Seshadri R."/>
            <person name="Elbourne L."/>
            <person name="Hassan K.A."/>
            <person name="Durkin A."/>
            <person name="Radune D."/>
            <person name="Mohamoud Y."/>
            <person name="Shay R."/>
            <person name="Jin S."/>
            <person name="Zhang X."/>
            <person name="Lucey K."/>
            <person name="Ballor N.R."/>
            <person name="Ottesen E."/>
            <person name="Rosenthal R."/>
            <person name="Allen A."/>
            <person name="Leadbetter J.R."/>
            <person name="Paulsen I.T."/>
        </authorList>
    </citation>
    <scope>NUCLEOTIDE SEQUENCE [LARGE SCALE GENOMIC DNA]</scope>
    <source>
        <strain evidence="3">ATCC BAA-888 / DSM 13862 / ZAS-9</strain>
    </source>
</reference>
<evidence type="ECO:0000313" key="3">
    <source>
        <dbReference type="Proteomes" id="UP000009222"/>
    </source>
</evidence>
<feature type="signal peptide" evidence="1">
    <location>
        <begin position="1"/>
        <end position="25"/>
    </location>
</feature>
<evidence type="ECO:0000313" key="2">
    <source>
        <dbReference type="EMBL" id="AEF83333.1"/>
    </source>
</evidence>
<dbReference type="HOGENOM" id="CLU_1077442_0_0_12"/>
<feature type="chain" id="PRO_5003329806" evidence="1">
    <location>
        <begin position="26"/>
        <end position="264"/>
    </location>
</feature>
<dbReference type="Proteomes" id="UP000009222">
    <property type="component" value="Chromosome"/>
</dbReference>
<dbReference type="InParanoid" id="F5YAT5"/>
<protein>
    <submittedName>
        <fullName evidence="2">Uncharacterized protein</fullName>
    </submittedName>
</protein>
<gene>
    <name evidence="2" type="ordered locus">TREAZ_0696</name>
</gene>
<dbReference type="EMBL" id="CP001841">
    <property type="protein sequence ID" value="AEF83333.1"/>
    <property type="molecule type" value="Genomic_DNA"/>
</dbReference>
<keyword evidence="1" id="KW-0732">Signal</keyword>
<name>F5YAT5_LEAAZ</name>
<sequence>MFLKMNKTMLLMAAFFALWPFSLIARSFDDVFPYIGTDKKAEAFAEDGIIRSLGKGESFELNPAPSSGIDLQARIMQKAHEHLTESLLVVPYAGRALNVVDAYNSLGKVRSLKGRLYHSHTRNADIPLFEEATRLESAKRTNTPVPDPAPVSAIPANESIYIKLKDVNFGNSYYRADISQNGYGLVYSLTNFKSLTYLLFTVMKEEKFSAFLYLEPIDEGMLVYAVAGTEVSNFIENRIDIPSAISKRLAVFIDWISEGVREQK</sequence>
<keyword evidence="3" id="KW-1185">Reference proteome</keyword>
<accession>F5YAT5</accession>